<dbReference type="Proteomes" id="UP000236291">
    <property type="component" value="Unassembled WGS sequence"/>
</dbReference>
<accession>A0A2K3KPY6</accession>
<gene>
    <name evidence="1" type="ORF">L195_g056130</name>
</gene>
<reference evidence="1 2" key="1">
    <citation type="journal article" date="2014" name="Am. J. Bot.">
        <title>Genome assembly and annotation for red clover (Trifolium pratense; Fabaceae).</title>
        <authorList>
            <person name="Istvanek J."/>
            <person name="Jaros M."/>
            <person name="Krenek A."/>
            <person name="Repkova J."/>
        </authorList>
    </citation>
    <scope>NUCLEOTIDE SEQUENCE [LARGE SCALE GENOMIC DNA]</scope>
    <source>
        <strain evidence="2">cv. Tatra</strain>
        <tissue evidence="1">Young leaves</tissue>
    </source>
</reference>
<proteinExistence type="predicted"/>
<dbReference type="AlphaFoldDB" id="A0A2K3KPY6"/>
<comment type="caution">
    <text evidence="1">The sequence shown here is derived from an EMBL/GenBank/DDBJ whole genome shotgun (WGS) entry which is preliminary data.</text>
</comment>
<dbReference type="EMBL" id="ASHM01104966">
    <property type="protein sequence ID" value="PNX68365.1"/>
    <property type="molecule type" value="Genomic_DNA"/>
</dbReference>
<protein>
    <submittedName>
        <fullName evidence="1">Uncharacterized protein</fullName>
    </submittedName>
</protein>
<sequence>MWVRLTQRYVECELSGPVCNVELTSMGQSQTGCFECAETRTMQRYDGVHRYFGAFGIMKRQDLE</sequence>
<reference evidence="1 2" key="2">
    <citation type="journal article" date="2017" name="Front. Plant Sci.">
        <title>Gene Classification and Mining of Molecular Markers Useful in Red Clover (Trifolium pratense) Breeding.</title>
        <authorList>
            <person name="Istvanek J."/>
            <person name="Dluhosova J."/>
            <person name="Dluhos P."/>
            <person name="Patkova L."/>
            <person name="Nedelnik J."/>
            <person name="Repkova J."/>
        </authorList>
    </citation>
    <scope>NUCLEOTIDE SEQUENCE [LARGE SCALE GENOMIC DNA]</scope>
    <source>
        <strain evidence="2">cv. Tatra</strain>
        <tissue evidence="1">Young leaves</tissue>
    </source>
</reference>
<evidence type="ECO:0000313" key="1">
    <source>
        <dbReference type="EMBL" id="PNX68365.1"/>
    </source>
</evidence>
<organism evidence="1 2">
    <name type="scientific">Trifolium pratense</name>
    <name type="common">Red clover</name>
    <dbReference type="NCBI Taxonomy" id="57577"/>
    <lineage>
        <taxon>Eukaryota</taxon>
        <taxon>Viridiplantae</taxon>
        <taxon>Streptophyta</taxon>
        <taxon>Embryophyta</taxon>
        <taxon>Tracheophyta</taxon>
        <taxon>Spermatophyta</taxon>
        <taxon>Magnoliopsida</taxon>
        <taxon>eudicotyledons</taxon>
        <taxon>Gunneridae</taxon>
        <taxon>Pentapetalae</taxon>
        <taxon>rosids</taxon>
        <taxon>fabids</taxon>
        <taxon>Fabales</taxon>
        <taxon>Fabaceae</taxon>
        <taxon>Papilionoideae</taxon>
        <taxon>50 kb inversion clade</taxon>
        <taxon>NPAAA clade</taxon>
        <taxon>Hologalegina</taxon>
        <taxon>IRL clade</taxon>
        <taxon>Trifolieae</taxon>
        <taxon>Trifolium</taxon>
    </lineage>
</organism>
<name>A0A2K3KPY6_TRIPR</name>
<evidence type="ECO:0000313" key="2">
    <source>
        <dbReference type="Proteomes" id="UP000236291"/>
    </source>
</evidence>